<proteinExistence type="predicted"/>
<accession>A0A1Y3P1P1</accession>
<organism evidence="2 3">
    <name type="scientific">Pseudomonas caspiana</name>
    <dbReference type="NCBI Taxonomy" id="1451454"/>
    <lineage>
        <taxon>Bacteria</taxon>
        <taxon>Pseudomonadati</taxon>
        <taxon>Pseudomonadota</taxon>
        <taxon>Gammaproteobacteria</taxon>
        <taxon>Pseudomonadales</taxon>
        <taxon>Pseudomonadaceae</taxon>
        <taxon>Pseudomonas</taxon>
    </lineage>
</organism>
<dbReference type="InterPro" id="IPR046668">
    <property type="entry name" value="DUF6538"/>
</dbReference>
<dbReference type="EMBL" id="LOHF01000008">
    <property type="protein sequence ID" value="OUM73727.1"/>
    <property type="molecule type" value="Genomic_DNA"/>
</dbReference>
<evidence type="ECO:0000313" key="3">
    <source>
        <dbReference type="Proteomes" id="UP000195440"/>
    </source>
</evidence>
<dbReference type="AlphaFoldDB" id="A0A1Y3P1P1"/>
<evidence type="ECO:0000313" key="2">
    <source>
        <dbReference type="EMBL" id="OUM73727.1"/>
    </source>
</evidence>
<gene>
    <name evidence="2" type="ORF">AUC60_11670</name>
</gene>
<sequence>MADNLELQGGTWHARLAIPKDVQKAFGGRKIFSQSLKTGSRREAMTRRLSIIDGWKTLIAKTRAGTPLPADWQDSLIGTLETADRIIRASKLATIGEVPSFPVPEVDPAIVAKYMEDNPATLSMLEEMVAKAHQTPMGLIKLMRSLERRSVERWCAAMRRRTRRRHNSRRKYARLPMILRPANLARQSALQG</sequence>
<dbReference type="Proteomes" id="UP000195440">
    <property type="component" value="Unassembled WGS sequence"/>
</dbReference>
<reference evidence="2 3" key="1">
    <citation type="journal article" date="2017" name="Syst. Appl. Microbiol.">
        <title>Pseudomonas caspiana sp. nov., a citrus pathogen in the Pseudomonas syringae phylogenetic group.</title>
        <authorList>
            <person name="Busquets A."/>
            <person name="Gomila M."/>
            <person name="Beiki F."/>
            <person name="Mulet M."/>
            <person name="Rahimian H."/>
            <person name="Garcia-Valdes E."/>
            <person name="Lalucat J."/>
        </authorList>
    </citation>
    <scope>NUCLEOTIDE SEQUENCE [LARGE SCALE GENOMIC DNA]</scope>
    <source>
        <strain evidence="2 3">FBF102</strain>
    </source>
</reference>
<protein>
    <recommendedName>
        <fullName evidence="1">DUF6538 domain-containing protein</fullName>
    </recommendedName>
</protein>
<feature type="domain" description="DUF6538" evidence="1">
    <location>
        <begin position="5"/>
        <end position="63"/>
    </location>
</feature>
<name>A0A1Y3P1P1_9PSED</name>
<evidence type="ECO:0000259" key="1">
    <source>
        <dbReference type="Pfam" id="PF20172"/>
    </source>
</evidence>
<dbReference type="Pfam" id="PF20172">
    <property type="entry name" value="DUF6538"/>
    <property type="match status" value="1"/>
</dbReference>
<comment type="caution">
    <text evidence="2">The sequence shown here is derived from an EMBL/GenBank/DDBJ whole genome shotgun (WGS) entry which is preliminary data.</text>
</comment>
<dbReference type="RefSeq" id="WP_338014027.1">
    <property type="nucleotide sequence ID" value="NZ_JBJGBV010000002.1"/>
</dbReference>
<keyword evidence="3" id="KW-1185">Reference proteome</keyword>